<dbReference type="Gramene" id="AET5Gv20239000.8">
    <property type="protein sequence ID" value="AET5Gv20239000.8"/>
    <property type="gene ID" value="AET5Gv20239000"/>
</dbReference>
<dbReference type="Pfam" id="PF22936">
    <property type="entry name" value="Pol_BBD"/>
    <property type="match status" value="1"/>
</dbReference>
<reference evidence="2" key="4">
    <citation type="submission" date="2019-03" db="UniProtKB">
        <authorList>
            <consortium name="EnsemblPlants"/>
        </authorList>
    </citation>
    <scope>IDENTIFICATION</scope>
</reference>
<keyword evidence="3" id="KW-1185">Reference proteome</keyword>
<dbReference type="InterPro" id="IPR054722">
    <property type="entry name" value="PolX-like_BBD"/>
</dbReference>
<protein>
    <recommendedName>
        <fullName evidence="1">Retrovirus-related Pol polyprotein from transposon TNT 1-94-like beta-barrel domain-containing protein</fullName>
    </recommendedName>
</protein>
<dbReference type="EnsemblPlants" id="AET5Gv20239000.8">
    <property type="protein sequence ID" value="AET5Gv20239000.8"/>
    <property type="gene ID" value="AET5Gv20239000"/>
</dbReference>
<organism evidence="2 3">
    <name type="scientific">Aegilops tauschii subsp. strangulata</name>
    <name type="common">Goatgrass</name>
    <dbReference type="NCBI Taxonomy" id="200361"/>
    <lineage>
        <taxon>Eukaryota</taxon>
        <taxon>Viridiplantae</taxon>
        <taxon>Streptophyta</taxon>
        <taxon>Embryophyta</taxon>
        <taxon>Tracheophyta</taxon>
        <taxon>Spermatophyta</taxon>
        <taxon>Magnoliopsida</taxon>
        <taxon>Liliopsida</taxon>
        <taxon>Poales</taxon>
        <taxon>Poaceae</taxon>
        <taxon>BOP clade</taxon>
        <taxon>Pooideae</taxon>
        <taxon>Triticodae</taxon>
        <taxon>Triticeae</taxon>
        <taxon>Triticinae</taxon>
        <taxon>Aegilops</taxon>
    </lineage>
</organism>
<dbReference type="Gramene" id="AET5Gv20239000.12">
    <property type="protein sequence ID" value="AET5Gv20239000.12"/>
    <property type="gene ID" value="AET5Gv20239000"/>
</dbReference>
<accession>A0A453JYT1</accession>
<reference evidence="3" key="2">
    <citation type="journal article" date="2017" name="Nat. Plants">
        <title>The Aegilops tauschii genome reveals multiple impacts of transposons.</title>
        <authorList>
            <person name="Zhao G."/>
            <person name="Zou C."/>
            <person name="Li K."/>
            <person name="Wang K."/>
            <person name="Li T."/>
            <person name="Gao L."/>
            <person name="Zhang X."/>
            <person name="Wang H."/>
            <person name="Yang Z."/>
            <person name="Liu X."/>
            <person name="Jiang W."/>
            <person name="Mao L."/>
            <person name="Kong X."/>
            <person name="Jiao Y."/>
            <person name="Jia J."/>
        </authorList>
    </citation>
    <scope>NUCLEOTIDE SEQUENCE [LARGE SCALE GENOMIC DNA]</scope>
    <source>
        <strain evidence="3">cv. AL8/78</strain>
    </source>
</reference>
<reference evidence="2" key="5">
    <citation type="journal article" date="2021" name="G3 (Bethesda)">
        <title>Aegilops tauschii genome assembly Aet v5.0 features greater sequence contiguity and improved annotation.</title>
        <authorList>
            <person name="Wang L."/>
            <person name="Zhu T."/>
            <person name="Rodriguez J.C."/>
            <person name="Deal K.R."/>
            <person name="Dubcovsky J."/>
            <person name="McGuire P.E."/>
            <person name="Lux T."/>
            <person name="Spannagl M."/>
            <person name="Mayer K.F.X."/>
            <person name="Baldrich P."/>
            <person name="Meyers B.C."/>
            <person name="Huo N."/>
            <person name="Gu Y.Q."/>
            <person name="Zhou H."/>
            <person name="Devos K.M."/>
            <person name="Bennetzen J.L."/>
            <person name="Unver T."/>
            <person name="Budak H."/>
            <person name="Gulick P.J."/>
            <person name="Galiba G."/>
            <person name="Kalapos B."/>
            <person name="Nelson D.R."/>
            <person name="Li P."/>
            <person name="You F.M."/>
            <person name="Luo M.C."/>
            <person name="Dvorak J."/>
        </authorList>
    </citation>
    <scope>NUCLEOTIDE SEQUENCE [LARGE SCALE GENOMIC DNA]</scope>
    <source>
        <strain evidence="2">cv. AL8/78</strain>
    </source>
</reference>
<sequence length="109" mass="11695">MTGNLHLLSNFTPTQPGRQVRTHTGAMLQVRGKGSLSSTQLSIPSVSYVPGLTENIISVTQLTDSGFSVAFSPHGCTITRNRDGKTVGCAYHAGGQLYRLNYLRVADSK</sequence>
<feature type="domain" description="Retrovirus-related Pol polyprotein from transposon TNT 1-94-like beta-barrel" evidence="1">
    <location>
        <begin position="1"/>
        <end position="67"/>
    </location>
</feature>
<reference evidence="3" key="1">
    <citation type="journal article" date="2014" name="Science">
        <title>Ancient hybridizations among the ancestral genomes of bread wheat.</title>
        <authorList>
            <consortium name="International Wheat Genome Sequencing Consortium,"/>
            <person name="Marcussen T."/>
            <person name="Sandve S.R."/>
            <person name="Heier L."/>
            <person name="Spannagl M."/>
            <person name="Pfeifer M."/>
            <person name="Jakobsen K.S."/>
            <person name="Wulff B.B."/>
            <person name="Steuernagel B."/>
            <person name="Mayer K.F."/>
            <person name="Olsen O.A."/>
        </authorList>
    </citation>
    <scope>NUCLEOTIDE SEQUENCE [LARGE SCALE GENOMIC DNA]</scope>
    <source>
        <strain evidence="3">cv. AL8/78</strain>
    </source>
</reference>
<name>A0A453JYT1_AEGTS</name>
<dbReference type="EnsemblPlants" id="AET5Gv20239000.12">
    <property type="protein sequence ID" value="AET5Gv20239000.12"/>
    <property type="gene ID" value="AET5Gv20239000"/>
</dbReference>
<reference evidence="2" key="3">
    <citation type="journal article" date="2017" name="Nature">
        <title>Genome sequence of the progenitor of the wheat D genome Aegilops tauschii.</title>
        <authorList>
            <person name="Luo M.C."/>
            <person name="Gu Y.Q."/>
            <person name="Puiu D."/>
            <person name="Wang H."/>
            <person name="Twardziok S.O."/>
            <person name="Deal K.R."/>
            <person name="Huo N."/>
            <person name="Zhu T."/>
            <person name="Wang L."/>
            <person name="Wang Y."/>
            <person name="McGuire P.E."/>
            <person name="Liu S."/>
            <person name="Long H."/>
            <person name="Ramasamy R.K."/>
            <person name="Rodriguez J.C."/>
            <person name="Van S.L."/>
            <person name="Yuan L."/>
            <person name="Wang Z."/>
            <person name="Xia Z."/>
            <person name="Xiao L."/>
            <person name="Anderson O.D."/>
            <person name="Ouyang S."/>
            <person name="Liang Y."/>
            <person name="Zimin A.V."/>
            <person name="Pertea G."/>
            <person name="Qi P."/>
            <person name="Bennetzen J.L."/>
            <person name="Dai X."/>
            <person name="Dawson M.W."/>
            <person name="Muller H.G."/>
            <person name="Kugler K."/>
            <person name="Rivarola-Duarte L."/>
            <person name="Spannagl M."/>
            <person name="Mayer K.F.X."/>
            <person name="Lu F.H."/>
            <person name="Bevan M.W."/>
            <person name="Leroy P."/>
            <person name="Li P."/>
            <person name="You F.M."/>
            <person name="Sun Q."/>
            <person name="Liu Z."/>
            <person name="Lyons E."/>
            <person name="Wicker T."/>
            <person name="Salzberg S.L."/>
            <person name="Devos K.M."/>
            <person name="Dvorak J."/>
        </authorList>
    </citation>
    <scope>NUCLEOTIDE SEQUENCE [LARGE SCALE GENOMIC DNA]</scope>
    <source>
        <strain evidence="2">cv. AL8/78</strain>
    </source>
</reference>
<evidence type="ECO:0000259" key="1">
    <source>
        <dbReference type="Pfam" id="PF22936"/>
    </source>
</evidence>
<dbReference type="Proteomes" id="UP000015105">
    <property type="component" value="Chromosome 5D"/>
</dbReference>
<evidence type="ECO:0000313" key="2">
    <source>
        <dbReference type="EnsemblPlants" id="AET5Gv20239000.8"/>
    </source>
</evidence>
<evidence type="ECO:0000313" key="3">
    <source>
        <dbReference type="Proteomes" id="UP000015105"/>
    </source>
</evidence>
<proteinExistence type="predicted"/>
<dbReference type="AlphaFoldDB" id="A0A453JYT1"/>